<evidence type="ECO:0000256" key="3">
    <source>
        <dbReference type="ARBA" id="ARBA00023002"/>
    </source>
</evidence>
<evidence type="ECO:0000313" key="7">
    <source>
        <dbReference type="EMBL" id="KKT83690.1"/>
    </source>
</evidence>
<evidence type="ECO:0000256" key="1">
    <source>
        <dbReference type="ARBA" id="ARBA00022630"/>
    </source>
</evidence>
<name>A0A0G1KJL0_UNCKA</name>
<accession>A0A0G1KJL0</accession>
<dbReference type="InterPro" id="IPR023753">
    <property type="entry name" value="FAD/NAD-binding_dom"/>
</dbReference>
<dbReference type="AlphaFoldDB" id="A0A0G1KJL0"/>
<keyword evidence="1" id="KW-0285">Flavoprotein</keyword>
<dbReference type="GO" id="GO:0016668">
    <property type="term" value="F:oxidoreductase activity, acting on a sulfur group of donors, NAD(P) as acceptor"/>
    <property type="evidence" value="ECO:0007669"/>
    <property type="project" value="UniProtKB-ARBA"/>
</dbReference>
<proteinExistence type="predicted"/>
<evidence type="ECO:0000259" key="6">
    <source>
        <dbReference type="Pfam" id="PF07992"/>
    </source>
</evidence>
<keyword evidence="5" id="KW-0676">Redox-active center</keyword>
<dbReference type="PATRIC" id="fig|1619125.3.peg.604"/>
<keyword evidence="2" id="KW-0274">FAD</keyword>
<sequence>MNNQVYDVIILGGGPSGLTAAIYTARANLSTLVLAGNPPGGQLMLTSEVENFPGFPQGIDGPQLIAGMRSQAEKFSAKCVNENALEILGSFTDGFTVASDTGAFYLARTVIIATGAVAKWLELPNEQRLRGRGVSACATCDGFFFKGKVIAVVGGGDAAMEEATYLTKYAEKVYVLVRSDKDAMKASKIMQAKAFANPKLEFKFHTAITDVLGENSVEGLEVQDTQTGGKSIMNDVRGLFVAIGHKPNTDFLKNAEMVALGKFGYALLKEGTYTHALAEGVFLAGDVSDWKYRQAITASGFGCMAAMDCEKFIAERSAHAKD</sequence>
<evidence type="ECO:0000313" key="8">
    <source>
        <dbReference type="Proteomes" id="UP000034504"/>
    </source>
</evidence>
<evidence type="ECO:0000256" key="5">
    <source>
        <dbReference type="ARBA" id="ARBA00023284"/>
    </source>
</evidence>
<dbReference type="PRINTS" id="PR00469">
    <property type="entry name" value="PNDRDTASEII"/>
</dbReference>
<dbReference type="PANTHER" id="PTHR48105">
    <property type="entry name" value="THIOREDOXIN REDUCTASE 1-RELATED-RELATED"/>
    <property type="match status" value="1"/>
</dbReference>
<dbReference type="PRINTS" id="PR00368">
    <property type="entry name" value="FADPNR"/>
</dbReference>
<organism evidence="7 8">
    <name type="scientific">candidate division WWE3 bacterium GW2011_GWC2_44_9</name>
    <dbReference type="NCBI Taxonomy" id="1619125"/>
    <lineage>
        <taxon>Bacteria</taxon>
        <taxon>Katanobacteria</taxon>
    </lineage>
</organism>
<dbReference type="EMBL" id="LCJU01000034">
    <property type="protein sequence ID" value="KKT83690.1"/>
    <property type="molecule type" value="Genomic_DNA"/>
</dbReference>
<evidence type="ECO:0000256" key="2">
    <source>
        <dbReference type="ARBA" id="ARBA00022827"/>
    </source>
</evidence>
<keyword evidence="4" id="KW-1015">Disulfide bond</keyword>
<feature type="domain" description="FAD/NAD(P)-binding" evidence="6">
    <location>
        <begin position="6"/>
        <end position="299"/>
    </location>
</feature>
<dbReference type="InterPro" id="IPR008255">
    <property type="entry name" value="Pyr_nucl-diS_OxRdtase_2_AS"/>
</dbReference>
<dbReference type="Gene3D" id="3.50.50.60">
    <property type="entry name" value="FAD/NAD(P)-binding domain"/>
    <property type="match status" value="2"/>
</dbReference>
<comment type="caution">
    <text evidence="7">The sequence shown here is derived from an EMBL/GenBank/DDBJ whole genome shotgun (WGS) entry which is preliminary data.</text>
</comment>
<dbReference type="Proteomes" id="UP000034504">
    <property type="component" value="Unassembled WGS sequence"/>
</dbReference>
<dbReference type="Pfam" id="PF07992">
    <property type="entry name" value="Pyr_redox_2"/>
    <property type="match status" value="1"/>
</dbReference>
<reference evidence="7 8" key="1">
    <citation type="journal article" date="2015" name="Nature">
        <title>rRNA introns, odd ribosomes, and small enigmatic genomes across a large radiation of phyla.</title>
        <authorList>
            <person name="Brown C.T."/>
            <person name="Hug L.A."/>
            <person name="Thomas B.C."/>
            <person name="Sharon I."/>
            <person name="Castelle C.J."/>
            <person name="Singh A."/>
            <person name="Wilkins M.J."/>
            <person name="Williams K.H."/>
            <person name="Banfield J.F."/>
        </authorList>
    </citation>
    <scope>NUCLEOTIDE SEQUENCE [LARGE SCALE GENOMIC DNA]</scope>
</reference>
<dbReference type="SUPFAM" id="SSF51905">
    <property type="entry name" value="FAD/NAD(P)-binding domain"/>
    <property type="match status" value="1"/>
</dbReference>
<protein>
    <submittedName>
        <fullName evidence="7">Thioredoxin reductase</fullName>
    </submittedName>
</protein>
<keyword evidence="3" id="KW-0560">Oxidoreductase</keyword>
<dbReference type="PROSITE" id="PS00573">
    <property type="entry name" value="PYRIDINE_REDOX_2"/>
    <property type="match status" value="1"/>
</dbReference>
<dbReference type="InterPro" id="IPR036188">
    <property type="entry name" value="FAD/NAD-bd_sf"/>
</dbReference>
<evidence type="ECO:0000256" key="4">
    <source>
        <dbReference type="ARBA" id="ARBA00023157"/>
    </source>
</evidence>
<dbReference type="InterPro" id="IPR050097">
    <property type="entry name" value="Ferredoxin-NADP_redctase_2"/>
</dbReference>
<gene>
    <name evidence="7" type="ORF">UW82_C0034G0005</name>
</gene>